<reference evidence="2 3" key="1">
    <citation type="submission" date="2022-04" db="EMBL/GenBank/DDBJ databases">
        <title>Positive selection, recombination, and allopatry shape intraspecific diversity of widespread and dominant cyanobacteria.</title>
        <authorList>
            <person name="Wei J."/>
            <person name="Shu W."/>
            <person name="Hu C."/>
        </authorList>
    </citation>
    <scope>NUCLEOTIDE SEQUENCE [LARGE SCALE GENOMIC DNA]</scope>
    <source>
        <strain evidence="2 3">DQ-A4</strain>
    </source>
</reference>
<dbReference type="RefSeq" id="WP_190706595.1">
    <property type="nucleotide sequence ID" value="NZ_JAMPKX010000008.1"/>
</dbReference>
<feature type="signal peptide" evidence="1">
    <location>
        <begin position="1"/>
        <end position="25"/>
    </location>
</feature>
<sequence length="399" mass="42175">MNKRVFSTLLGAGLVAASLGGGVMAGGQALAQPQPEWHNCMTREVFTPEKQAWCNRWDTLINGTYTVPLGFGPEPTFETVTLENGGYNRSGELVVSMAKEPNWLAFGDINGDGKTDAAVFFGVNQGGGTNLATYVAAVMDVDGEAQALRPVAVGERIMLNGPTTIENQRINVSQLTQTEVNNRSFVVDGDSLSELAQLPGPVGSSVPDGTIVFSQTPTHAVRVFTQQGQPRINLFNKTTGRQELNAAPATANASAAGTIFTHNGTSAVEVTSAANGAQTIEVNNAVQTNSTSVTGTVGYLPRIAMPPNAVLEVSLVDVSRADAPAVVLASQSVVFGDRQVPLPFELVYSPDQIDPRLSYAVQARIVVDGDLRFTTTSRSAVITQGNPTNVEVQVEQISR</sequence>
<keyword evidence="3" id="KW-1185">Reference proteome</keyword>
<dbReference type="PANTHER" id="PTHR38013:SF1">
    <property type="entry name" value="GLYCOPROTEIN_POLYSACCHARIDE METABOLISM"/>
    <property type="match status" value="1"/>
</dbReference>
<evidence type="ECO:0000256" key="1">
    <source>
        <dbReference type="SAM" id="SignalP"/>
    </source>
</evidence>
<dbReference type="InterPro" id="IPR039366">
    <property type="entry name" value="Pilotin"/>
</dbReference>
<dbReference type="Proteomes" id="UP001482513">
    <property type="component" value="Unassembled WGS sequence"/>
</dbReference>
<protein>
    <submittedName>
        <fullName evidence="2">YbaY family lipoprotein</fullName>
    </submittedName>
</protein>
<feature type="chain" id="PRO_5045885459" evidence="1">
    <location>
        <begin position="26"/>
        <end position="399"/>
    </location>
</feature>
<gene>
    <name evidence="2" type="ORF">NC992_18020</name>
</gene>
<evidence type="ECO:0000313" key="3">
    <source>
        <dbReference type="Proteomes" id="UP001482513"/>
    </source>
</evidence>
<comment type="caution">
    <text evidence="2">The sequence shown here is derived from an EMBL/GenBank/DDBJ whole genome shotgun (WGS) entry which is preliminary data.</text>
</comment>
<dbReference type="InterPro" id="IPR053196">
    <property type="entry name" value="Lipoprotein_YbaY-like"/>
</dbReference>
<dbReference type="Pfam" id="PF09619">
    <property type="entry name" value="YscW"/>
    <property type="match status" value="1"/>
</dbReference>
<keyword evidence="1" id="KW-0732">Signal</keyword>
<keyword evidence="2" id="KW-0449">Lipoprotein</keyword>
<evidence type="ECO:0000313" key="2">
    <source>
        <dbReference type="EMBL" id="MEP0948784.1"/>
    </source>
</evidence>
<dbReference type="PANTHER" id="PTHR38013">
    <property type="entry name" value="GLYCOPROTEIN/POLYSACCHARIDE METABOLISM"/>
    <property type="match status" value="1"/>
</dbReference>
<accession>A0ABV0K807</accession>
<dbReference type="EMBL" id="JAMPKX010000008">
    <property type="protein sequence ID" value="MEP0948784.1"/>
    <property type="molecule type" value="Genomic_DNA"/>
</dbReference>
<name>A0ABV0K807_9CYAN</name>
<organism evidence="2 3">
    <name type="scientific">Leptolyngbya subtilissima DQ-A4</name>
    <dbReference type="NCBI Taxonomy" id="2933933"/>
    <lineage>
        <taxon>Bacteria</taxon>
        <taxon>Bacillati</taxon>
        <taxon>Cyanobacteriota</taxon>
        <taxon>Cyanophyceae</taxon>
        <taxon>Leptolyngbyales</taxon>
        <taxon>Leptolyngbyaceae</taxon>
        <taxon>Leptolyngbya group</taxon>
        <taxon>Leptolyngbya</taxon>
    </lineage>
</organism>
<proteinExistence type="predicted"/>